<evidence type="ECO:0000313" key="2">
    <source>
        <dbReference type="Proteomes" id="UP000284706"/>
    </source>
</evidence>
<evidence type="ECO:0000313" key="1">
    <source>
        <dbReference type="EMBL" id="PPR03942.1"/>
    </source>
</evidence>
<keyword evidence="2" id="KW-1185">Reference proteome</keyword>
<dbReference type="Proteomes" id="UP000284706">
    <property type="component" value="Unassembled WGS sequence"/>
</dbReference>
<accession>A0A409YLP5</accession>
<sequence>MSRSEVLVKNSSTIRAVIAMDAYDIMVANPTNTVMPPFSPAVETIFKGLKLLAYAHPLFADAITEEDASVDRLLLNTSALSGDGVPRSDKTRGDLHSESTFEYHSTIPTETARSSNASPFVIEPTAFHDGPAIEPFNLYPNLINNRPGSIDSFLSASSDSHATWYSEASSRTVSTDYGKKTHRLAKLCSIPLLFWETLARCRRREFCIQSLLLEFIIIIIQPMRLCTSPDASSSVVQLTALDGRPMVNLSNNSAVDSLLDVRSGSMDIASWSSTSYSVASSRTASTDYVTSMIHPSGKHSWPNPQPDKNMRSLDSRYIRRRRSQIFFPTAPTDEPLIRFARV</sequence>
<comment type="caution">
    <text evidence="1">The sequence shown here is derived from an EMBL/GenBank/DDBJ whole genome shotgun (WGS) entry which is preliminary data.</text>
</comment>
<dbReference type="InParanoid" id="A0A409YLP5"/>
<dbReference type="EMBL" id="NHYE01000687">
    <property type="protein sequence ID" value="PPR03942.1"/>
    <property type="molecule type" value="Genomic_DNA"/>
</dbReference>
<proteinExistence type="predicted"/>
<protein>
    <submittedName>
        <fullName evidence="1">Uncharacterized protein</fullName>
    </submittedName>
</protein>
<dbReference type="AlphaFoldDB" id="A0A409YLP5"/>
<reference evidence="1 2" key="1">
    <citation type="journal article" date="2018" name="Evol. Lett.">
        <title>Horizontal gene cluster transfer increased hallucinogenic mushroom diversity.</title>
        <authorList>
            <person name="Reynolds H.T."/>
            <person name="Vijayakumar V."/>
            <person name="Gluck-Thaler E."/>
            <person name="Korotkin H.B."/>
            <person name="Matheny P.B."/>
            <person name="Slot J.C."/>
        </authorList>
    </citation>
    <scope>NUCLEOTIDE SEQUENCE [LARGE SCALE GENOMIC DNA]</scope>
    <source>
        <strain evidence="1 2">SRW20</strain>
    </source>
</reference>
<name>A0A409YLP5_9AGAR</name>
<gene>
    <name evidence="1" type="ORF">CVT26_001147</name>
</gene>
<organism evidence="1 2">
    <name type="scientific">Gymnopilus dilepis</name>
    <dbReference type="NCBI Taxonomy" id="231916"/>
    <lineage>
        <taxon>Eukaryota</taxon>
        <taxon>Fungi</taxon>
        <taxon>Dikarya</taxon>
        <taxon>Basidiomycota</taxon>
        <taxon>Agaricomycotina</taxon>
        <taxon>Agaricomycetes</taxon>
        <taxon>Agaricomycetidae</taxon>
        <taxon>Agaricales</taxon>
        <taxon>Agaricineae</taxon>
        <taxon>Hymenogastraceae</taxon>
        <taxon>Gymnopilus</taxon>
    </lineage>
</organism>